<dbReference type="Pfam" id="PF13439">
    <property type="entry name" value="Glyco_transf_4"/>
    <property type="match status" value="1"/>
</dbReference>
<dbReference type="CDD" id="cd03801">
    <property type="entry name" value="GT4_PimA-like"/>
    <property type="match status" value="1"/>
</dbReference>
<dbReference type="Pfam" id="PF13692">
    <property type="entry name" value="Glyco_trans_1_4"/>
    <property type="match status" value="1"/>
</dbReference>
<keyword evidence="1" id="KW-0328">Glycosyltransferase</keyword>
<gene>
    <name evidence="4" type="ORF">C7416_101284</name>
</gene>
<feature type="domain" description="Glycosyltransferase subfamily 4-like N-terminal" evidence="3">
    <location>
        <begin position="498"/>
        <end position="617"/>
    </location>
</feature>
<dbReference type="PANTHER" id="PTHR12526:SF510">
    <property type="entry name" value="D-INOSITOL 3-PHOSPHATE GLYCOSYLTRANSFERASE"/>
    <property type="match status" value="1"/>
</dbReference>
<keyword evidence="2" id="KW-0808">Transferase</keyword>
<evidence type="ECO:0000256" key="1">
    <source>
        <dbReference type="ARBA" id="ARBA00022676"/>
    </source>
</evidence>
<organism evidence="4 5">
    <name type="scientific">Cupriavidus phytorum</name>
    <dbReference type="NCBI Taxonomy" id="3024399"/>
    <lineage>
        <taxon>Bacteria</taxon>
        <taxon>Pseudomonadati</taxon>
        <taxon>Pseudomonadota</taxon>
        <taxon>Betaproteobacteria</taxon>
        <taxon>Burkholderiales</taxon>
        <taxon>Burkholderiaceae</taxon>
        <taxon>Cupriavidus</taxon>
    </lineage>
</organism>
<dbReference type="Proteomes" id="UP000249638">
    <property type="component" value="Unassembled WGS sequence"/>
</dbReference>
<sequence>MRVAIVAPSPVPFIIGGAENLWWGMLRELNRRAGVVAELIKLPSPERNLVELIGSYRTFARLDLSHFDLVISTKYPAWMVRHPNHMVYLQHKLRGLYDTCPAHLAHPPDAAAVARLRLPPVLEAALLAGHGGESLDAAEVAETLLAALTRADAPPELLHFPGTFARAVVHLLDRIGMQPGHIRRYAAISRTVRERASHFPAGCHVEVCHHPSGLEGLAPAALPEDAGIFTASRLVGGKRIDLLIDAYLRSGATLPLRIAGAGPEEKALRARAASHDGIQFLGRLTDAELAQAYARAAFVPFVPYQEDYGLITLEAMLCGRPVLTVSDSGGPTELIEDGVNGVIAAPDAQSLGAAIARLAADPAGVAAMGGRARECAAAIHWQAFGDWLLSGTAPAAASACAPAPCAAHVARPAKPRIVVVNTFPVEPVVSGGKLRLFGLYRHLAQAFEVRFVNLADTAMPRHARPLAPGVVEEVVPVTPRLREQARDLEQKLGVSAGDLAAAMHPDSVPQWLEALREQLRTAELAVCAHPYGFPALQAAGAPRPHLYEAHNVEYDLKAGMYGRHAWAAQLVRHFERQCAEQACGVTACSELDAERLRELYQLDRTPVAVLANGIEIAETPFVALAERKARGRRLGKERPLALFMGSAHGPNLEAAMLVLAAAARSRALDFAIMGSVCGMIDAEARPGNVAMLGVVDAAEKSLWLGLADYGLNPVRAGSGTNLKLAEYAASGLLVLSTAFGARGSGLSAWQDFVPIEADDLAGALCAARALDPARQDALVGSARAKVAASGDWRKIGERYAAFASGFLRT</sequence>
<dbReference type="SUPFAM" id="SSF53756">
    <property type="entry name" value="UDP-Glycosyltransferase/glycogen phosphorylase"/>
    <property type="match status" value="2"/>
</dbReference>
<dbReference type="Gene3D" id="3.40.50.2000">
    <property type="entry name" value="Glycogen Phosphorylase B"/>
    <property type="match status" value="4"/>
</dbReference>
<keyword evidence="5" id="KW-1185">Reference proteome</keyword>
<comment type="caution">
    <text evidence="4">The sequence shown here is derived from an EMBL/GenBank/DDBJ whole genome shotgun (WGS) entry which is preliminary data.</text>
</comment>
<reference evidence="4" key="1">
    <citation type="submission" date="2018-06" db="EMBL/GenBank/DDBJ databases">
        <title>Genomic Encyclopedia of Type Strains, Phase IV (KMG-V): Genome sequencing to study the core and pangenomes of soil and plant-associated prokaryotes.</title>
        <authorList>
            <person name="Whitman W."/>
        </authorList>
    </citation>
    <scope>NUCLEOTIDE SEQUENCE [LARGE SCALE GENOMIC DNA]</scope>
    <source>
        <strain evidence="4">MLR2-44</strain>
    </source>
</reference>
<dbReference type="AlphaFoldDB" id="A0A2W7R7B8"/>
<dbReference type="InterPro" id="IPR028098">
    <property type="entry name" value="Glyco_trans_4-like_N"/>
</dbReference>
<dbReference type="EMBL" id="QKZN01000001">
    <property type="protein sequence ID" value="PZX34002.1"/>
    <property type="molecule type" value="Genomic_DNA"/>
</dbReference>
<evidence type="ECO:0000256" key="2">
    <source>
        <dbReference type="ARBA" id="ARBA00022679"/>
    </source>
</evidence>
<dbReference type="GO" id="GO:0016757">
    <property type="term" value="F:glycosyltransferase activity"/>
    <property type="evidence" value="ECO:0007669"/>
    <property type="project" value="UniProtKB-KW"/>
</dbReference>
<protein>
    <submittedName>
        <fullName evidence="4">Glycosyltransferase involved in cell wall biosynthesis</fullName>
    </submittedName>
</protein>
<evidence type="ECO:0000313" key="4">
    <source>
        <dbReference type="EMBL" id="PZX34002.1"/>
    </source>
</evidence>
<accession>A0A2W7R7B8</accession>
<evidence type="ECO:0000313" key="5">
    <source>
        <dbReference type="Proteomes" id="UP000249638"/>
    </source>
</evidence>
<dbReference type="PANTHER" id="PTHR12526">
    <property type="entry name" value="GLYCOSYLTRANSFERASE"/>
    <property type="match status" value="1"/>
</dbReference>
<name>A0A2W7R7B8_9BURK</name>
<proteinExistence type="predicted"/>
<evidence type="ECO:0000259" key="3">
    <source>
        <dbReference type="Pfam" id="PF13439"/>
    </source>
</evidence>